<evidence type="ECO:0000313" key="2">
    <source>
        <dbReference type="EMBL" id="KAF6733106.1"/>
    </source>
</evidence>
<proteinExistence type="predicted"/>
<dbReference type="EMBL" id="WKFB01000168">
    <property type="protein sequence ID" value="KAF6733106.1"/>
    <property type="molecule type" value="Genomic_DNA"/>
</dbReference>
<evidence type="ECO:0000256" key="1">
    <source>
        <dbReference type="SAM" id="MobiDB-lite"/>
    </source>
</evidence>
<dbReference type="Proteomes" id="UP000646548">
    <property type="component" value="Unassembled WGS sequence"/>
</dbReference>
<feature type="compositionally biased region" description="Acidic residues" evidence="1">
    <location>
        <begin position="12"/>
        <end position="23"/>
    </location>
</feature>
<feature type="region of interest" description="Disordered" evidence="1">
    <location>
        <begin position="1"/>
        <end position="27"/>
    </location>
</feature>
<feature type="compositionally biased region" description="Basic and acidic residues" evidence="1">
    <location>
        <begin position="1"/>
        <end position="11"/>
    </location>
</feature>
<dbReference type="AlphaFoldDB" id="A0A834CVH3"/>
<protein>
    <submittedName>
        <fullName evidence="2">Uncharacterized protein</fullName>
    </submittedName>
</protein>
<accession>A0A834CVH3</accession>
<gene>
    <name evidence="2" type="ORF">FQA47_009872</name>
</gene>
<sequence>MRGNRGSKEAEVPQEEEEEEEEEGRGVVTYMHPHVSDFDIKLLSKPVDIPFKAPGGQLPEGQTGLKEKLSSKEFGKAFSDVLTIWCPPCAPSGETWLALQDKGAQFWPHSWR</sequence>
<comment type="caution">
    <text evidence="2">The sequence shown here is derived from an EMBL/GenBank/DDBJ whole genome shotgun (WGS) entry which is preliminary data.</text>
</comment>
<organism evidence="2 3">
    <name type="scientific">Oryzias melastigma</name>
    <name type="common">Marine medaka</name>
    <dbReference type="NCBI Taxonomy" id="30732"/>
    <lineage>
        <taxon>Eukaryota</taxon>
        <taxon>Metazoa</taxon>
        <taxon>Chordata</taxon>
        <taxon>Craniata</taxon>
        <taxon>Vertebrata</taxon>
        <taxon>Euteleostomi</taxon>
        <taxon>Actinopterygii</taxon>
        <taxon>Neopterygii</taxon>
        <taxon>Teleostei</taxon>
        <taxon>Neoteleostei</taxon>
        <taxon>Acanthomorphata</taxon>
        <taxon>Ovalentaria</taxon>
        <taxon>Atherinomorphae</taxon>
        <taxon>Beloniformes</taxon>
        <taxon>Adrianichthyidae</taxon>
        <taxon>Oryziinae</taxon>
        <taxon>Oryzias</taxon>
    </lineage>
</organism>
<reference evidence="2" key="1">
    <citation type="journal article" name="BMC Genomics">
        <title>Long-read sequencing and de novo genome assembly of marine medaka (Oryzias melastigma).</title>
        <authorList>
            <person name="Liang P."/>
            <person name="Saqib H.S.A."/>
            <person name="Ni X."/>
            <person name="Shen Y."/>
        </authorList>
    </citation>
    <scope>NUCLEOTIDE SEQUENCE</scope>
    <source>
        <strain evidence="2">Bigg-433</strain>
    </source>
</reference>
<evidence type="ECO:0000313" key="3">
    <source>
        <dbReference type="Proteomes" id="UP000646548"/>
    </source>
</evidence>
<name>A0A834CVH3_ORYME</name>